<evidence type="ECO:0000313" key="14">
    <source>
        <dbReference type="Proteomes" id="UP000217944"/>
    </source>
</evidence>
<keyword evidence="4 10" id="KW-0378">Hydrolase</keyword>
<comment type="caution">
    <text evidence="13">The sequence shown here is derived from an EMBL/GenBank/DDBJ whole genome shotgun (WGS) entry which is preliminary data.</text>
</comment>
<dbReference type="PANTHER" id="PTHR42701:SF1">
    <property type="entry name" value="IMIDAZOLE GLYCEROL PHOSPHATE SYNTHASE SUBUNIT HISH"/>
    <property type="match status" value="1"/>
</dbReference>
<dbReference type="SUPFAM" id="SSF52317">
    <property type="entry name" value="Class I glutamine amidotransferase-like"/>
    <property type="match status" value="1"/>
</dbReference>
<evidence type="ECO:0000256" key="1">
    <source>
        <dbReference type="ARBA" id="ARBA00005091"/>
    </source>
</evidence>
<evidence type="ECO:0000256" key="10">
    <source>
        <dbReference type="HAMAP-Rule" id="MF_00278"/>
    </source>
</evidence>
<dbReference type="AlphaFoldDB" id="A0A292YET5"/>
<evidence type="ECO:0000256" key="5">
    <source>
        <dbReference type="ARBA" id="ARBA00022962"/>
    </source>
</evidence>
<keyword evidence="6 10" id="KW-0368">Histidine biosynthesis</keyword>
<gene>
    <name evidence="10" type="primary">hisH</name>
    <name evidence="13" type="ORF">LNAT_P1623</name>
</gene>
<keyword evidence="13" id="KW-0808">Transferase</keyword>
<evidence type="ECO:0000256" key="6">
    <source>
        <dbReference type="ARBA" id="ARBA00023102"/>
    </source>
</evidence>
<dbReference type="CDD" id="cd01748">
    <property type="entry name" value="GATase1_IGP_Synthase"/>
    <property type="match status" value="1"/>
</dbReference>
<reference evidence="13 14" key="1">
    <citation type="journal article" date="2017" name="Syst. Appl. Microbiol.">
        <title>Lebetimonas natsushimae sp. nov., a novel strictly anaerobic, moderately thermophilic chemoautotroph isolated from a deep-sea hydrothermal vent polychaete nest in the Mid-Okinawa Trough.</title>
        <authorList>
            <person name="Nagata R."/>
            <person name="Takaki Y."/>
            <person name="Tame A."/>
            <person name="Nunoura T."/>
            <person name="Muto H."/>
            <person name="Mino S."/>
            <person name="Sawayama S."/>
            <person name="Takai K."/>
            <person name="Nakagawa S."/>
        </authorList>
    </citation>
    <scope>NUCLEOTIDE SEQUENCE [LARGE SCALE GENOMIC DNA]</scope>
    <source>
        <strain evidence="13 14">HS1857</strain>
    </source>
</reference>
<dbReference type="UniPathway" id="UPA00031">
    <property type="reaction ID" value="UER00010"/>
</dbReference>
<dbReference type="GO" id="GO:0005737">
    <property type="term" value="C:cytoplasm"/>
    <property type="evidence" value="ECO:0007669"/>
    <property type="project" value="UniProtKB-SubCell"/>
</dbReference>
<dbReference type="EC" id="4.3.2.10" evidence="10"/>
<comment type="subcellular location">
    <subcellularLocation>
        <location evidence="10">Cytoplasm</location>
    </subcellularLocation>
</comment>
<keyword evidence="5 10" id="KW-0315">Glutamine amidotransferase</keyword>
<dbReference type="GO" id="GO:0016829">
    <property type="term" value="F:lyase activity"/>
    <property type="evidence" value="ECO:0007669"/>
    <property type="project" value="UniProtKB-KW"/>
</dbReference>
<dbReference type="Gene3D" id="3.40.50.880">
    <property type="match status" value="1"/>
</dbReference>
<evidence type="ECO:0000256" key="8">
    <source>
        <dbReference type="ARBA" id="ARBA00047838"/>
    </source>
</evidence>
<evidence type="ECO:0000256" key="2">
    <source>
        <dbReference type="ARBA" id="ARBA00011152"/>
    </source>
</evidence>
<evidence type="ECO:0000256" key="7">
    <source>
        <dbReference type="ARBA" id="ARBA00023239"/>
    </source>
</evidence>
<accession>A0A292YET5</accession>
<dbReference type="GO" id="GO:0000105">
    <property type="term" value="P:L-histidine biosynthetic process"/>
    <property type="evidence" value="ECO:0007669"/>
    <property type="project" value="UniProtKB-UniRule"/>
</dbReference>
<dbReference type="Proteomes" id="UP000217944">
    <property type="component" value="Unassembled WGS sequence"/>
</dbReference>
<keyword evidence="10" id="KW-0963">Cytoplasm</keyword>
<dbReference type="EMBL" id="BDME01000007">
    <property type="protein sequence ID" value="GAX88327.1"/>
    <property type="molecule type" value="Genomic_DNA"/>
</dbReference>
<comment type="catalytic activity">
    <reaction evidence="9 10">
        <text>L-glutamine + H2O = L-glutamate + NH4(+)</text>
        <dbReference type="Rhea" id="RHEA:15889"/>
        <dbReference type="ChEBI" id="CHEBI:15377"/>
        <dbReference type="ChEBI" id="CHEBI:28938"/>
        <dbReference type="ChEBI" id="CHEBI:29985"/>
        <dbReference type="ChEBI" id="CHEBI:58359"/>
        <dbReference type="EC" id="3.5.1.2"/>
    </reaction>
</comment>
<dbReference type="InterPro" id="IPR029062">
    <property type="entry name" value="Class_I_gatase-like"/>
</dbReference>
<evidence type="ECO:0000256" key="4">
    <source>
        <dbReference type="ARBA" id="ARBA00022801"/>
    </source>
</evidence>
<evidence type="ECO:0000256" key="11">
    <source>
        <dbReference type="PIRSR" id="PIRSR000495-1"/>
    </source>
</evidence>
<feature type="active site" evidence="10 11">
    <location>
        <position position="191"/>
    </location>
</feature>
<comment type="catalytic activity">
    <reaction evidence="8 10">
        <text>5-[(5-phospho-1-deoxy-D-ribulos-1-ylimino)methylamino]-1-(5-phospho-beta-D-ribosyl)imidazole-4-carboxamide + L-glutamine = D-erythro-1-(imidazol-4-yl)glycerol 3-phosphate + 5-amino-1-(5-phospho-beta-D-ribosyl)imidazole-4-carboxamide + L-glutamate + H(+)</text>
        <dbReference type="Rhea" id="RHEA:24793"/>
        <dbReference type="ChEBI" id="CHEBI:15378"/>
        <dbReference type="ChEBI" id="CHEBI:29985"/>
        <dbReference type="ChEBI" id="CHEBI:58278"/>
        <dbReference type="ChEBI" id="CHEBI:58359"/>
        <dbReference type="ChEBI" id="CHEBI:58475"/>
        <dbReference type="ChEBI" id="CHEBI:58525"/>
        <dbReference type="EC" id="4.3.2.10"/>
    </reaction>
</comment>
<dbReference type="Pfam" id="PF00117">
    <property type="entry name" value="GATase"/>
    <property type="match status" value="1"/>
</dbReference>
<dbReference type="NCBIfam" id="TIGR01855">
    <property type="entry name" value="IMP_synth_hisH"/>
    <property type="match status" value="1"/>
</dbReference>
<dbReference type="OrthoDB" id="9807749at2"/>
<feature type="active site" description="Nucleophile" evidence="10 11">
    <location>
        <position position="85"/>
    </location>
</feature>
<dbReference type="RefSeq" id="WP_096260152.1">
    <property type="nucleotide sequence ID" value="NZ_BDME01000007.1"/>
</dbReference>
<evidence type="ECO:0000313" key="13">
    <source>
        <dbReference type="EMBL" id="GAX88327.1"/>
    </source>
</evidence>
<comment type="pathway">
    <text evidence="1 10">Amino-acid biosynthesis; L-histidine biosynthesis; L-histidine from 5-phospho-alpha-D-ribose 1-diphosphate: step 5/9.</text>
</comment>
<comment type="function">
    <text evidence="10">IGPS catalyzes the conversion of PRFAR and glutamine to IGP, AICAR and glutamate. The HisH subunit catalyzes the hydrolysis of glutamine to glutamate and ammonia as part of the synthesis of IGP and AICAR. The resulting ammonia molecule is channeled to the active site of HisF.</text>
</comment>
<feature type="active site" evidence="10 11">
    <location>
        <position position="189"/>
    </location>
</feature>
<evidence type="ECO:0000256" key="9">
    <source>
        <dbReference type="ARBA" id="ARBA00049534"/>
    </source>
</evidence>
<dbReference type="InterPro" id="IPR017926">
    <property type="entry name" value="GATASE"/>
</dbReference>
<evidence type="ECO:0000259" key="12">
    <source>
        <dbReference type="Pfam" id="PF00117"/>
    </source>
</evidence>
<dbReference type="PANTHER" id="PTHR42701">
    <property type="entry name" value="IMIDAZOLE GLYCEROL PHOSPHATE SYNTHASE SUBUNIT HISH"/>
    <property type="match status" value="1"/>
</dbReference>
<keyword evidence="7 10" id="KW-0456">Lyase</keyword>
<protein>
    <recommendedName>
        <fullName evidence="10">Imidazole glycerol phosphate synthase subunit HisH</fullName>
        <ecNumber evidence="10">4.3.2.10</ecNumber>
    </recommendedName>
    <alternativeName>
        <fullName evidence="10">IGP synthase glutaminase subunit</fullName>
        <ecNumber evidence="10">3.5.1.2</ecNumber>
    </alternativeName>
    <alternativeName>
        <fullName evidence="10">IGP synthase subunit HisH</fullName>
    </alternativeName>
    <alternativeName>
        <fullName evidence="10">ImGP synthase subunit HisH</fullName>
        <shortName evidence="10">IGPS subunit HisH</shortName>
    </alternativeName>
</protein>
<dbReference type="PROSITE" id="PS51274">
    <property type="entry name" value="GATASE_COBBQ"/>
    <property type="match status" value="1"/>
</dbReference>
<dbReference type="GO" id="GO:0004359">
    <property type="term" value="F:glutaminase activity"/>
    <property type="evidence" value="ECO:0007669"/>
    <property type="project" value="UniProtKB-EC"/>
</dbReference>
<dbReference type="PIRSF" id="PIRSF000495">
    <property type="entry name" value="Amidotransf_hisH"/>
    <property type="match status" value="1"/>
</dbReference>
<dbReference type="GO" id="GO:0000107">
    <property type="term" value="F:imidazoleglycerol-phosphate synthase activity"/>
    <property type="evidence" value="ECO:0007669"/>
    <property type="project" value="UniProtKB-UniRule"/>
</dbReference>
<name>A0A292YET5_9BACT</name>
<keyword evidence="14" id="KW-1185">Reference proteome</keyword>
<proteinExistence type="inferred from homology"/>
<feature type="domain" description="Glutamine amidotransferase" evidence="12">
    <location>
        <begin position="10"/>
        <end position="205"/>
    </location>
</feature>
<evidence type="ECO:0000256" key="3">
    <source>
        <dbReference type="ARBA" id="ARBA00022605"/>
    </source>
</evidence>
<sequence>MDKGKYKIGIVDYNMGNLASVKNAFDKIGTKAEIVSVPDKLKNYDKLIFPGVGAFGDAMEHLKTTGMDEAIKEYINSGKYVLGVCLGMQLLFERSEEFGAHEGLGIIEGEVVRFDKEKVGAHKIPHMGWNKMFFNKKSPLFNDLDNPYLYFVHSYHVVCDNKYVIGKTIYGYEFVSAVNKDNVFGFQPHPEKSHNAGLKILENFVKV</sequence>
<organism evidence="13 14">
    <name type="scientific">Lebetimonas natsushimae</name>
    <dbReference type="NCBI Taxonomy" id="1936991"/>
    <lineage>
        <taxon>Bacteria</taxon>
        <taxon>Pseudomonadati</taxon>
        <taxon>Campylobacterota</taxon>
        <taxon>Epsilonproteobacteria</taxon>
        <taxon>Nautiliales</taxon>
        <taxon>Nautiliaceae</taxon>
        <taxon>Lebetimonas</taxon>
    </lineage>
</organism>
<keyword evidence="3 10" id="KW-0028">Amino-acid biosynthesis</keyword>
<comment type="subunit">
    <text evidence="2 10">Heterodimer of HisH and HisF.</text>
</comment>
<dbReference type="InterPro" id="IPR010139">
    <property type="entry name" value="Imidazole-glycPsynth_HisH"/>
</dbReference>
<dbReference type="HAMAP" id="MF_00278">
    <property type="entry name" value="HisH"/>
    <property type="match status" value="1"/>
</dbReference>
<dbReference type="EC" id="3.5.1.2" evidence="10"/>
<dbReference type="PROSITE" id="PS51273">
    <property type="entry name" value="GATASE_TYPE_1"/>
    <property type="match status" value="1"/>
</dbReference>